<dbReference type="PANTHER" id="PTHR39075:SF1">
    <property type="entry name" value="FI19908P1"/>
    <property type="match status" value="1"/>
</dbReference>
<accession>A0A6G0Z564</accession>
<reference evidence="1 2" key="1">
    <citation type="submission" date="2019-08" db="EMBL/GenBank/DDBJ databases">
        <title>Whole genome of Aphis craccivora.</title>
        <authorList>
            <person name="Voronova N.V."/>
            <person name="Shulinski R.S."/>
            <person name="Bandarenka Y.V."/>
            <person name="Zhorov D.G."/>
            <person name="Warner D."/>
        </authorList>
    </citation>
    <scope>NUCLEOTIDE SEQUENCE [LARGE SCALE GENOMIC DNA]</scope>
    <source>
        <strain evidence="1">180601</strain>
        <tissue evidence="1">Whole Body</tissue>
    </source>
</reference>
<proteinExistence type="predicted"/>
<dbReference type="PANTHER" id="PTHR39075">
    <property type="entry name" value="FI19908P1"/>
    <property type="match status" value="1"/>
</dbReference>
<keyword evidence="2" id="KW-1185">Reference proteome</keyword>
<dbReference type="Proteomes" id="UP000478052">
    <property type="component" value="Unassembled WGS sequence"/>
</dbReference>
<gene>
    <name evidence="1" type="ORF">FWK35_00006684</name>
</gene>
<evidence type="ECO:0000313" key="1">
    <source>
        <dbReference type="EMBL" id="KAF0765821.1"/>
    </source>
</evidence>
<dbReference type="EMBL" id="VUJU01001318">
    <property type="protein sequence ID" value="KAF0765821.1"/>
    <property type="molecule type" value="Genomic_DNA"/>
</dbReference>
<name>A0A6G0Z564_APHCR</name>
<sequence>MTTTIKLKNSNNGDIVKNTLQGTISFQFKNGISVDITLDGSIRVTNQKANAVAAVNATGNISAVMHPVGFMFKKDEIVHVQANDMHFGNHKLAKIRPSGIHFKAIESPLVYLVDEAGVRTNFSESFMNMERDITLDVLYKECRHGARYVNVCNDLLSDIESKVLETGTEWKLYDVSVVQENVHGFIRVIKEGRHKFEIRSSASVGTINLYSDTVDCTASHGTNHHFFVKKDNSRIHYEVRNKFMVRYGGYHTGFNECDEVSFF</sequence>
<dbReference type="GO" id="GO:0005615">
    <property type="term" value="C:extracellular space"/>
    <property type="evidence" value="ECO:0007669"/>
    <property type="project" value="TreeGrafter"/>
</dbReference>
<dbReference type="AlphaFoldDB" id="A0A6G0Z564"/>
<protein>
    <submittedName>
        <fullName evidence="1">Uncharacterized protein</fullName>
    </submittedName>
</protein>
<organism evidence="1 2">
    <name type="scientific">Aphis craccivora</name>
    <name type="common">Cowpea aphid</name>
    <dbReference type="NCBI Taxonomy" id="307492"/>
    <lineage>
        <taxon>Eukaryota</taxon>
        <taxon>Metazoa</taxon>
        <taxon>Ecdysozoa</taxon>
        <taxon>Arthropoda</taxon>
        <taxon>Hexapoda</taxon>
        <taxon>Insecta</taxon>
        <taxon>Pterygota</taxon>
        <taxon>Neoptera</taxon>
        <taxon>Paraneoptera</taxon>
        <taxon>Hemiptera</taxon>
        <taxon>Sternorrhyncha</taxon>
        <taxon>Aphidomorpha</taxon>
        <taxon>Aphidoidea</taxon>
        <taxon>Aphididae</taxon>
        <taxon>Aphidini</taxon>
        <taxon>Aphis</taxon>
        <taxon>Aphis</taxon>
    </lineage>
</organism>
<comment type="caution">
    <text evidence="1">The sequence shown here is derived from an EMBL/GenBank/DDBJ whole genome shotgun (WGS) entry which is preliminary data.</text>
</comment>
<dbReference type="OrthoDB" id="6287170at2759"/>
<evidence type="ECO:0000313" key="2">
    <source>
        <dbReference type="Proteomes" id="UP000478052"/>
    </source>
</evidence>